<dbReference type="KEGG" id="lgi:LOTGIDRAFT_155038"/>
<dbReference type="CTD" id="20236537"/>
<feature type="compositionally biased region" description="Acidic residues" evidence="1">
    <location>
        <begin position="71"/>
        <end position="84"/>
    </location>
</feature>
<evidence type="ECO:0000256" key="1">
    <source>
        <dbReference type="SAM" id="MobiDB-lite"/>
    </source>
</evidence>
<evidence type="ECO:0000313" key="2">
    <source>
        <dbReference type="EMBL" id="ESO85552.1"/>
    </source>
</evidence>
<accession>V3ZML7</accession>
<reference evidence="2 3" key="1">
    <citation type="journal article" date="2013" name="Nature">
        <title>Insights into bilaterian evolution from three spiralian genomes.</title>
        <authorList>
            <person name="Simakov O."/>
            <person name="Marletaz F."/>
            <person name="Cho S.J."/>
            <person name="Edsinger-Gonzales E."/>
            <person name="Havlak P."/>
            <person name="Hellsten U."/>
            <person name="Kuo D.H."/>
            <person name="Larsson T."/>
            <person name="Lv J."/>
            <person name="Arendt D."/>
            <person name="Savage R."/>
            <person name="Osoegawa K."/>
            <person name="de Jong P."/>
            <person name="Grimwood J."/>
            <person name="Chapman J.A."/>
            <person name="Shapiro H."/>
            <person name="Aerts A."/>
            <person name="Otillar R.P."/>
            <person name="Terry A.Y."/>
            <person name="Boore J.L."/>
            <person name="Grigoriev I.V."/>
            <person name="Lindberg D.R."/>
            <person name="Seaver E.C."/>
            <person name="Weisblat D.A."/>
            <person name="Putnam N.H."/>
            <person name="Rokhsar D.S."/>
        </authorList>
    </citation>
    <scope>NUCLEOTIDE SEQUENCE [LARGE SCALE GENOMIC DNA]</scope>
</reference>
<dbReference type="EMBL" id="KB203274">
    <property type="protein sequence ID" value="ESO85552.1"/>
    <property type="molecule type" value="Genomic_DNA"/>
</dbReference>
<feature type="compositionally biased region" description="Polar residues" evidence="1">
    <location>
        <begin position="52"/>
        <end position="61"/>
    </location>
</feature>
<gene>
    <name evidence="2" type="ORF">LOTGIDRAFT_155038</name>
</gene>
<protein>
    <submittedName>
        <fullName evidence="2">Uncharacterized protein</fullName>
    </submittedName>
</protein>
<sequence length="200" mass="21962">MELNRFKRTLDVEAVVACINETLVEDSPDDDGVIELEGNDGSSAIQSIVKSCEEIQSSQEQGDADSNTNSDESDVESDDPDYQPEGDSMSYSDDNDIDKPTRNDPNVVADVSDHVIVVPNVTDVDVSSQPVDVIPVTDVIADPVRDGVAVPDHTADNEPTRGRKRKRQSNLWKHNIRKQSRSAGTEYVLIKGKLVSERKP</sequence>
<dbReference type="Proteomes" id="UP000030746">
    <property type="component" value="Unassembled WGS sequence"/>
</dbReference>
<feature type="compositionally biased region" description="Basic residues" evidence="1">
    <location>
        <begin position="162"/>
        <end position="180"/>
    </location>
</feature>
<proteinExistence type="predicted"/>
<dbReference type="RefSeq" id="XP_009063795.1">
    <property type="nucleotide sequence ID" value="XM_009065547.1"/>
</dbReference>
<feature type="region of interest" description="Disordered" evidence="1">
    <location>
        <begin position="52"/>
        <end position="109"/>
    </location>
</feature>
<dbReference type="OrthoDB" id="6611988at2759"/>
<evidence type="ECO:0000313" key="3">
    <source>
        <dbReference type="Proteomes" id="UP000030746"/>
    </source>
</evidence>
<dbReference type="AlphaFoldDB" id="V3ZML7"/>
<organism evidence="2 3">
    <name type="scientific">Lottia gigantea</name>
    <name type="common">Giant owl limpet</name>
    <dbReference type="NCBI Taxonomy" id="225164"/>
    <lineage>
        <taxon>Eukaryota</taxon>
        <taxon>Metazoa</taxon>
        <taxon>Spiralia</taxon>
        <taxon>Lophotrochozoa</taxon>
        <taxon>Mollusca</taxon>
        <taxon>Gastropoda</taxon>
        <taxon>Patellogastropoda</taxon>
        <taxon>Lottioidea</taxon>
        <taxon>Lottiidae</taxon>
        <taxon>Lottia</taxon>
    </lineage>
</organism>
<feature type="region of interest" description="Disordered" evidence="1">
    <location>
        <begin position="147"/>
        <end position="183"/>
    </location>
</feature>
<dbReference type="HOGENOM" id="CLU_1367606_0_0_1"/>
<keyword evidence="3" id="KW-1185">Reference proteome</keyword>
<dbReference type="GeneID" id="20236537"/>
<name>V3ZML7_LOTGI</name>